<keyword evidence="2" id="KW-0732">Signal</keyword>
<dbReference type="Pfam" id="PF13449">
    <property type="entry name" value="Phytase-like"/>
    <property type="match status" value="1"/>
</dbReference>
<accession>A0A4Q9GGC9</accession>
<comment type="caution">
    <text evidence="4">The sequence shown here is derived from an EMBL/GenBank/DDBJ whole genome shotgun (WGS) entry which is preliminary data.</text>
</comment>
<feature type="domain" description="Phytase-like" evidence="3">
    <location>
        <begin position="64"/>
        <end position="311"/>
    </location>
</feature>
<proteinExistence type="predicted"/>
<protein>
    <recommendedName>
        <fullName evidence="3">Phytase-like domain-containing protein</fullName>
    </recommendedName>
</protein>
<sequence>MIRRLACLIALALVFGQSAEAAEPDAIEVSSTPIDRFDPATPIGAPYGKLVFLGGLQLRSSDPDFGGLSGLRISADGSDFTAISDRGNWFRGKLIYDGSRPAALTNVTRAPTPGRDGQPLPGRRGFDTESLEIQGRVAWTAAERVNWLIRYPLGSDGRPTGRGTLVPLPGAAARAPVGTGYEAIAALATGGVVLVAERFLDEEGDNRGFVAGVDKPFAFAVRRTDDFSPTDMVRLPDDGFVLLERRWRPPFSLSVRIRLLAAADIRPGARIDGPTLMQATLSQQIDNFEGISAHHAPDGRTVLTLVSDDNFSVFQRTLLMQFALGPDR</sequence>
<gene>
    <name evidence="4" type="ORF">EYR15_12035</name>
</gene>
<feature type="signal peptide" evidence="2">
    <location>
        <begin position="1"/>
        <end position="21"/>
    </location>
</feature>
<dbReference type="OrthoDB" id="9798693at2"/>
<organism evidence="4 5">
    <name type="scientific">Hansschlegelia quercus</name>
    <dbReference type="NCBI Taxonomy" id="2528245"/>
    <lineage>
        <taxon>Bacteria</taxon>
        <taxon>Pseudomonadati</taxon>
        <taxon>Pseudomonadota</taxon>
        <taxon>Alphaproteobacteria</taxon>
        <taxon>Hyphomicrobiales</taxon>
        <taxon>Methylopilaceae</taxon>
        <taxon>Hansschlegelia</taxon>
    </lineage>
</organism>
<keyword evidence="5" id="KW-1185">Reference proteome</keyword>
<dbReference type="AlphaFoldDB" id="A0A4Q9GGC9"/>
<dbReference type="EMBL" id="SIUB01000005">
    <property type="protein sequence ID" value="TBN52552.1"/>
    <property type="molecule type" value="Genomic_DNA"/>
</dbReference>
<evidence type="ECO:0000256" key="2">
    <source>
        <dbReference type="SAM" id="SignalP"/>
    </source>
</evidence>
<name>A0A4Q9GGC9_9HYPH</name>
<evidence type="ECO:0000259" key="3">
    <source>
        <dbReference type="Pfam" id="PF13449"/>
    </source>
</evidence>
<dbReference type="InterPro" id="IPR014567">
    <property type="entry name" value="UCP031900"/>
</dbReference>
<dbReference type="PIRSF" id="PIRSF031900">
    <property type="entry name" value="UCP031900"/>
    <property type="match status" value="1"/>
</dbReference>
<feature type="chain" id="PRO_5020497851" description="Phytase-like domain-containing protein" evidence="2">
    <location>
        <begin position="22"/>
        <end position="328"/>
    </location>
</feature>
<dbReference type="Proteomes" id="UP000291613">
    <property type="component" value="Unassembled WGS sequence"/>
</dbReference>
<evidence type="ECO:0000313" key="4">
    <source>
        <dbReference type="EMBL" id="TBN52552.1"/>
    </source>
</evidence>
<evidence type="ECO:0000256" key="1">
    <source>
        <dbReference type="SAM" id="MobiDB-lite"/>
    </source>
</evidence>
<reference evidence="4 5" key="1">
    <citation type="submission" date="2019-02" db="EMBL/GenBank/DDBJ databases">
        <title>Hansschlegelia quercus sp. nov., a novel methylotrophic bacterium from buds of oak (Quercus robur L.).</title>
        <authorList>
            <person name="Agafonova N.V."/>
            <person name="Kaparullina E.N."/>
            <person name="Grouzdev D.S."/>
            <person name="Doronina N.V."/>
        </authorList>
    </citation>
    <scope>NUCLEOTIDE SEQUENCE [LARGE SCALE GENOMIC DNA]</scope>
    <source>
        <strain evidence="4 5">Dub</strain>
    </source>
</reference>
<feature type="region of interest" description="Disordered" evidence="1">
    <location>
        <begin position="105"/>
        <end position="126"/>
    </location>
</feature>
<evidence type="ECO:0000313" key="5">
    <source>
        <dbReference type="Proteomes" id="UP000291613"/>
    </source>
</evidence>
<dbReference type="InterPro" id="IPR027372">
    <property type="entry name" value="Phytase-like_dom"/>
</dbReference>
<dbReference type="RefSeq" id="WP_131003784.1">
    <property type="nucleotide sequence ID" value="NZ_JBHSZR010000013.1"/>
</dbReference>